<gene>
    <name evidence="2" type="ORF">B7Z01_11585</name>
</gene>
<dbReference type="NCBIfam" id="TIGR01244">
    <property type="entry name" value="TIGR01244 family sulfur transferase"/>
    <property type="match status" value="1"/>
</dbReference>
<feature type="domain" description="Beta-lactamase hydrolase-like protein phosphatase-like" evidence="1">
    <location>
        <begin position="21"/>
        <end position="124"/>
    </location>
</feature>
<dbReference type="Proteomes" id="UP000215595">
    <property type="component" value="Unassembled WGS sequence"/>
</dbReference>
<protein>
    <submittedName>
        <fullName evidence="2">TIGR01244 family protein</fullName>
    </submittedName>
</protein>
<dbReference type="EMBL" id="NCEB01000025">
    <property type="protein sequence ID" value="OYX32099.1"/>
    <property type="molecule type" value="Genomic_DNA"/>
</dbReference>
<name>A0A258FJ06_9CAUL</name>
<evidence type="ECO:0000313" key="3">
    <source>
        <dbReference type="Proteomes" id="UP000215595"/>
    </source>
</evidence>
<dbReference type="AlphaFoldDB" id="A0A258FJ06"/>
<dbReference type="InterPro" id="IPR029021">
    <property type="entry name" value="Prot-tyrosine_phosphatase-like"/>
</dbReference>
<accession>A0A258FJ06</accession>
<dbReference type="Gene3D" id="3.90.190.10">
    <property type="entry name" value="Protein tyrosine phosphatase superfamily"/>
    <property type="match status" value="1"/>
</dbReference>
<evidence type="ECO:0000259" key="1">
    <source>
        <dbReference type="Pfam" id="PF04273"/>
    </source>
</evidence>
<dbReference type="Pfam" id="PF04273">
    <property type="entry name" value="BLH_phosphatase"/>
    <property type="match status" value="1"/>
</dbReference>
<dbReference type="SUPFAM" id="SSF52799">
    <property type="entry name" value="(Phosphotyrosine protein) phosphatases II"/>
    <property type="match status" value="1"/>
</dbReference>
<dbReference type="InterPro" id="IPR005939">
    <property type="entry name" value="BLH_phosphatase-like"/>
</dbReference>
<dbReference type="GO" id="GO:0016787">
    <property type="term" value="F:hydrolase activity"/>
    <property type="evidence" value="ECO:0007669"/>
    <property type="project" value="InterPro"/>
</dbReference>
<organism evidence="2 3">
    <name type="scientific">Brevundimonas subvibrioides</name>
    <dbReference type="NCBI Taxonomy" id="74313"/>
    <lineage>
        <taxon>Bacteria</taxon>
        <taxon>Pseudomonadati</taxon>
        <taxon>Pseudomonadota</taxon>
        <taxon>Alphaproteobacteria</taxon>
        <taxon>Caulobacterales</taxon>
        <taxon>Caulobacteraceae</taxon>
        <taxon>Brevundimonas</taxon>
    </lineage>
</organism>
<sequence>MVFPWRRVSQSRLPKEPTLTDFRVLSDTVRVAPQIALSDMAEAAALGVRTVVSNRPDGEDPGQPTAAEVAAAAQAVGIAFVHAPVSGFPDEAAVAAVGEVLAAREPVLMFCRSGTRSAMVWALAMRQAGAEPEGLREAAAGAGYDLSRLPL</sequence>
<proteinExistence type="predicted"/>
<evidence type="ECO:0000313" key="2">
    <source>
        <dbReference type="EMBL" id="OYX32099.1"/>
    </source>
</evidence>
<comment type="caution">
    <text evidence="2">The sequence shown here is derived from an EMBL/GenBank/DDBJ whole genome shotgun (WGS) entry which is preliminary data.</text>
</comment>
<reference evidence="2 3" key="1">
    <citation type="submission" date="2017-03" db="EMBL/GenBank/DDBJ databases">
        <title>Lifting the veil on microbial sulfur biogeochemistry in mining wastewaters.</title>
        <authorList>
            <person name="Kantor R.S."/>
            <person name="Colenbrander Nelson T."/>
            <person name="Marshall S."/>
            <person name="Bennett D."/>
            <person name="Apte S."/>
            <person name="Camacho D."/>
            <person name="Thomas B.C."/>
            <person name="Warren L.A."/>
            <person name="Banfield J.F."/>
        </authorList>
    </citation>
    <scope>NUCLEOTIDE SEQUENCE [LARGE SCALE GENOMIC DNA]</scope>
    <source>
        <strain evidence="2">32-69-9</strain>
    </source>
</reference>